<gene>
    <name evidence="1" type="ORF">DEBURN_LOCUS3832</name>
</gene>
<keyword evidence="2" id="KW-1185">Reference proteome</keyword>
<evidence type="ECO:0000313" key="2">
    <source>
        <dbReference type="Proteomes" id="UP000789706"/>
    </source>
</evidence>
<dbReference type="AlphaFoldDB" id="A0A9N8ZAE8"/>
<comment type="caution">
    <text evidence="1">The sequence shown here is derived from an EMBL/GenBank/DDBJ whole genome shotgun (WGS) entry which is preliminary data.</text>
</comment>
<proteinExistence type="predicted"/>
<protein>
    <submittedName>
        <fullName evidence="1">5875_t:CDS:1</fullName>
    </submittedName>
</protein>
<sequence length="125" mass="14728">MSHDPGPAKLSIIPLLKAKDLTKLYLPDNVHVLLPLTEEFSTAEEDDEDNRMAKLILFKIKKKQLNYYNICSIKTENQYLKWIKDYTTENLKIIFKILKIWKKVMEFLKITKKPLYGLKKLSTIV</sequence>
<dbReference type="Proteomes" id="UP000789706">
    <property type="component" value="Unassembled WGS sequence"/>
</dbReference>
<accession>A0A9N8ZAE8</accession>
<evidence type="ECO:0000313" key="1">
    <source>
        <dbReference type="EMBL" id="CAG8484314.1"/>
    </source>
</evidence>
<dbReference type="EMBL" id="CAJVPK010000257">
    <property type="protein sequence ID" value="CAG8484314.1"/>
    <property type="molecule type" value="Genomic_DNA"/>
</dbReference>
<reference evidence="1" key="1">
    <citation type="submission" date="2021-06" db="EMBL/GenBank/DDBJ databases">
        <authorList>
            <person name="Kallberg Y."/>
            <person name="Tangrot J."/>
            <person name="Rosling A."/>
        </authorList>
    </citation>
    <scope>NUCLEOTIDE SEQUENCE</scope>
    <source>
        <strain evidence="1">AZ414A</strain>
    </source>
</reference>
<name>A0A9N8ZAE8_9GLOM</name>
<organism evidence="1 2">
    <name type="scientific">Diversispora eburnea</name>
    <dbReference type="NCBI Taxonomy" id="1213867"/>
    <lineage>
        <taxon>Eukaryota</taxon>
        <taxon>Fungi</taxon>
        <taxon>Fungi incertae sedis</taxon>
        <taxon>Mucoromycota</taxon>
        <taxon>Glomeromycotina</taxon>
        <taxon>Glomeromycetes</taxon>
        <taxon>Diversisporales</taxon>
        <taxon>Diversisporaceae</taxon>
        <taxon>Diversispora</taxon>
    </lineage>
</organism>